<sequence>MVVTFDHKAFTNINHPRPLHAISVQGFPLKT</sequence>
<protein>
    <submittedName>
        <fullName evidence="1">Uncharacterized protein</fullName>
    </submittedName>
</protein>
<organism evidence="1">
    <name type="scientific">virus sp. ctQiC1</name>
    <dbReference type="NCBI Taxonomy" id="2825817"/>
    <lineage>
        <taxon>Viruses</taxon>
    </lineage>
</organism>
<name>A0A8S5RMW4_9VIRU</name>
<proteinExistence type="predicted"/>
<reference evidence="1" key="1">
    <citation type="journal article" date="2021" name="Proc. Natl. Acad. Sci. U.S.A.">
        <title>A Catalog of Tens of Thousands of Viruses from Human Metagenomes Reveals Hidden Associations with Chronic Diseases.</title>
        <authorList>
            <person name="Tisza M.J."/>
            <person name="Buck C.B."/>
        </authorList>
    </citation>
    <scope>NUCLEOTIDE SEQUENCE</scope>
    <source>
        <strain evidence="1">CtQiC1</strain>
    </source>
</reference>
<evidence type="ECO:0000313" key="1">
    <source>
        <dbReference type="EMBL" id="DAE32421.1"/>
    </source>
</evidence>
<accession>A0A8S5RMW4</accession>
<dbReference type="EMBL" id="BK059122">
    <property type="protein sequence ID" value="DAE32421.1"/>
    <property type="molecule type" value="Genomic_DNA"/>
</dbReference>